<keyword evidence="2" id="KW-1185">Reference proteome</keyword>
<name>A0A5E4M9T3_9HEMI</name>
<evidence type="ECO:0000313" key="1">
    <source>
        <dbReference type="EMBL" id="VVC27588.1"/>
    </source>
</evidence>
<dbReference type="EMBL" id="CABPRJ010000232">
    <property type="protein sequence ID" value="VVC27588.1"/>
    <property type="molecule type" value="Genomic_DNA"/>
</dbReference>
<organism evidence="1 2">
    <name type="scientific">Cinara cedri</name>
    <dbReference type="NCBI Taxonomy" id="506608"/>
    <lineage>
        <taxon>Eukaryota</taxon>
        <taxon>Metazoa</taxon>
        <taxon>Ecdysozoa</taxon>
        <taxon>Arthropoda</taxon>
        <taxon>Hexapoda</taxon>
        <taxon>Insecta</taxon>
        <taxon>Pterygota</taxon>
        <taxon>Neoptera</taxon>
        <taxon>Paraneoptera</taxon>
        <taxon>Hemiptera</taxon>
        <taxon>Sternorrhyncha</taxon>
        <taxon>Aphidomorpha</taxon>
        <taxon>Aphidoidea</taxon>
        <taxon>Aphididae</taxon>
        <taxon>Lachninae</taxon>
        <taxon>Cinara</taxon>
    </lineage>
</organism>
<gene>
    <name evidence="1" type="ORF">CINCED_3A012654</name>
</gene>
<sequence>MGQRIVQVIGKEVLEIINKKYKNPVAIPYKKELANDKLDDLLEEFPEKLALLRIDNYYHMDFDITQDFVGVFNKTEMTRFLTDNHDFWNRGEYDDGSNIIIDNNKTVGIDCLTWLNSNAKVKMYNKFVCQITNPGVNKQIGNHIIDFIVQMPV</sequence>
<dbReference type="AlphaFoldDB" id="A0A5E4M9T3"/>
<dbReference type="OrthoDB" id="8174150at2759"/>
<dbReference type="Proteomes" id="UP000325440">
    <property type="component" value="Unassembled WGS sequence"/>
</dbReference>
<reference evidence="1 2" key="1">
    <citation type="submission" date="2019-08" db="EMBL/GenBank/DDBJ databases">
        <authorList>
            <person name="Alioto T."/>
            <person name="Alioto T."/>
            <person name="Gomez Garrido J."/>
        </authorList>
    </citation>
    <scope>NUCLEOTIDE SEQUENCE [LARGE SCALE GENOMIC DNA]</scope>
</reference>
<evidence type="ECO:0000313" key="2">
    <source>
        <dbReference type="Proteomes" id="UP000325440"/>
    </source>
</evidence>
<accession>A0A5E4M9T3</accession>
<protein>
    <submittedName>
        <fullName evidence="1">Uncharacterized protein</fullName>
    </submittedName>
</protein>
<proteinExistence type="predicted"/>